<dbReference type="STRING" id="661478.OP10G_2344"/>
<dbReference type="PANTHER" id="PTHR46825">
    <property type="entry name" value="D-ALANYL-D-ALANINE-CARBOXYPEPTIDASE/ENDOPEPTIDASE AMPH"/>
    <property type="match status" value="1"/>
</dbReference>
<keyword evidence="1" id="KW-0732">Signal</keyword>
<evidence type="ECO:0000259" key="2">
    <source>
        <dbReference type="Pfam" id="PF00144"/>
    </source>
</evidence>
<evidence type="ECO:0000256" key="1">
    <source>
        <dbReference type="SAM" id="SignalP"/>
    </source>
</evidence>
<proteinExistence type="predicted"/>
<dbReference type="InterPro" id="IPR001466">
    <property type="entry name" value="Beta-lactam-related"/>
</dbReference>
<organism evidence="3 4">
    <name type="scientific">Fimbriimonas ginsengisoli Gsoil 348</name>
    <dbReference type="NCBI Taxonomy" id="661478"/>
    <lineage>
        <taxon>Bacteria</taxon>
        <taxon>Bacillati</taxon>
        <taxon>Armatimonadota</taxon>
        <taxon>Fimbriimonadia</taxon>
        <taxon>Fimbriimonadales</taxon>
        <taxon>Fimbriimonadaceae</taxon>
        <taxon>Fimbriimonas</taxon>
    </lineage>
</organism>
<accession>A0A068NQQ7</accession>
<dbReference type="PANTHER" id="PTHR46825:SF9">
    <property type="entry name" value="BETA-LACTAMASE-RELATED DOMAIN-CONTAINING PROTEIN"/>
    <property type="match status" value="1"/>
</dbReference>
<feature type="domain" description="Beta-lactamase-related" evidence="2">
    <location>
        <begin position="23"/>
        <end position="342"/>
    </location>
</feature>
<dbReference type="AlphaFoldDB" id="A0A068NQQ7"/>
<dbReference type="InterPro" id="IPR012338">
    <property type="entry name" value="Beta-lactam/transpept-like"/>
</dbReference>
<name>A0A068NQQ7_FIMGI</name>
<reference evidence="3 4" key="1">
    <citation type="journal article" date="2014" name="PLoS ONE">
        <title>The first complete genome sequence of the class fimbriimonadia in the phylum armatimonadetes.</title>
        <authorList>
            <person name="Hu Z.Y."/>
            <person name="Wang Y.Z."/>
            <person name="Im W.T."/>
            <person name="Wang S.Y."/>
            <person name="Zhao G.P."/>
            <person name="Zheng H.J."/>
            <person name="Quan Z.X."/>
        </authorList>
    </citation>
    <scope>NUCLEOTIDE SEQUENCE [LARGE SCALE GENOMIC DNA]</scope>
    <source>
        <strain evidence="3">Gsoil 348</strain>
    </source>
</reference>
<gene>
    <name evidence="3" type="ORF">OP10G_2344</name>
</gene>
<dbReference type="InterPro" id="IPR050491">
    <property type="entry name" value="AmpC-like"/>
</dbReference>
<dbReference type="EMBL" id="CP007139">
    <property type="protein sequence ID" value="AIE85712.1"/>
    <property type="molecule type" value="Genomic_DNA"/>
</dbReference>
<feature type="signal peptide" evidence="1">
    <location>
        <begin position="1"/>
        <end position="20"/>
    </location>
</feature>
<dbReference type="KEGG" id="fgi:OP10G_2344"/>
<feature type="chain" id="PRO_5001651914" evidence="1">
    <location>
        <begin position="21"/>
        <end position="461"/>
    </location>
</feature>
<dbReference type="Gene3D" id="3.40.710.10">
    <property type="entry name" value="DD-peptidase/beta-lactamase superfamily"/>
    <property type="match status" value="1"/>
</dbReference>
<dbReference type="SUPFAM" id="SSF56601">
    <property type="entry name" value="beta-lactamase/transpeptidase-like"/>
    <property type="match status" value="1"/>
</dbReference>
<dbReference type="Pfam" id="PF00144">
    <property type="entry name" value="Beta-lactamase"/>
    <property type="match status" value="1"/>
</dbReference>
<dbReference type="HOGENOM" id="CLU_020027_0_2_0"/>
<keyword evidence="4" id="KW-1185">Reference proteome</keyword>
<sequence length="461" mass="51235">MKFSCLPILLLPLLPLAARADGVDDVVNREMKRAGIPGLSLGIIRDGKLVRKQAYGLADIELNAPAQADDLYEIGSMTKQFTAFLTLMLVEEGKIGLDDPISKYIEGTPATWSKVTIRHMLNQNSGLPEYVTVPGIGLMDDFDRDKWMKGVTPLPLDFQPGETWAYSNTNFALLGWVIEKVAGKPYTEVMTERVLKPLGMDHTRFENVNDVIPRRSHGYLPQPGAPMLRVEGMKGTSVQSDGTLMSNVEDLAKWDAALLERKLLKPESYRLLWSPGKLNSGRVRYYGMGWMLSSPGTKPSVYHPGASVGYGACITRYEDPHVTVVVLTNLYSGAPEVISRRVAEAYDSALVPEIPKETKDPIPDRTKRVRETLEKLGAGTADPASMEPELIAPLQTARAKMFPQFRDFTKIEQLNYSAESKQGDDTMLVYRLKNDRRTLSAFLLVSKEGKLAQIYLKADPV</sequence>
<evidence type="ECO:0000313" key="3">
    <source>
        <dbReference type="EMBL" id="AIE85712.1"/>
    </source>
</evidence>
<evidence type="ECO:0000313" key="4">
    <source>
        <dbReference type="Proteomes" id="UP000027982"/>
    </source>
</evidence>
<dbReference type="Proteomes" id="UP000027982">
    <property type="component" value="Chromosome"/>
</dbReference>
<protein>
    <submittedName>
        <fullName evidence="3">Beta-lactamase</fullName>
    </submittedName>
</protein>
<dbReference type="eggNOG" id="COG1680">
    <property type="taxonomic scope" value="Bacteria"/>
</dbReference>